<dbReference type="EMBL" id="BK016153">
    <property type="protein sequence ID" value="DAF98680.1"/>
    <property type="molecule type" value="Genomic_DNA"/>
</dbReference>
<evidence type="ECO:0000313" key="1">
    <source>
        <dbReference type="EMBL" id="DAF98680.1"/>
    </source>
</evidence>
<sequence length="73" mass="7861">MNAAAKLTQAAAPDYAGAPLTRWTLTLEGEYVFQDVDQWGLPYDGSPAGGLYDDLCDRLILMGRLDADALNAL</sequence>
<accession>A0A8S5UW14</accession>
<proteinExistence type="predicted"/>
<protein>
    <submittedName>
        <fullName evidence="1">Uncharacterized protein</fullName>
    </submittedName>
</protein>
<reference evidence="1" key="1">
    <citation type="journal article" date="2021" name="Proc. Natl. Acad. Sci. U.S.A.">
        <title>A Catalog of Tens of Thousands of Viruses from Human Metagenomes Reveals Hidden Associations with Chronic Diseases.</title>
        <authorList>
            <person name="Tisza M.J."/>
            <person name="Buck C.B."/>
        </authorList>
    </citation>
    <scope>NUCLEOTIDE SEQUENCE</scope>
    <source>
        <strain evidence="1">CtgaU3</strain>
    </source>
</reference>
<organism evidence="1">
    <name type="scientific">Siphoviridae sp. ctgaU3</name>
    <dbReference type="NCBI Taxonomy" id="2825609"/>
    <lineage>
        <taxon>Viruses</taxon>
        <taxon>Duplodnaviria</taxon>
        <taxon>Heunggongvirae</taxon>
        <taxon>Uroviricota</taxon>
        <taxon>Caudoviricetes</taxon>
    </lineage>
</organism>
<name>A0A8S5UW14_9CAUD</name>